<dbReference type="GeneID" id="9060002"/>
<accession>C5KN17</accession>
<evidence type="ECO:0000313" key="2">
    <source>
        <dbReference type="Proteomes" id="UP000007800"/>
    </source>
</evidence>
<protein>
    <submittedName>
        <fullName evidence="1">Uncharacterized protein</fullName>
    </submittedName>
</protein>
<sequence>MANRTPSKDMINRLRHWRNTAKNVNRATQLALQFFMTTVARAVYYFQKYEQLRATGQLQGTTPKDVDSYFTRQDTFGEYFEYGLWPDIAEEGRLNGSPYR</sequence>
<reference evidence="1 2" key="1">
    <citation type="submission" date="2008-07" db="EMBL/GenBank/DDBJ databases">
        <authorList>
            <person name="El-Sayed N."/>
            <person name="Caler E."/>
            <person name="Inman J."/>
            <person name="Amedeo P."/>
            <person name="Hass B."/>
            <person name="Wortman J."/>
        </authorList>
    </citation>
    <scope>NUCLEOTIDE SEQUENCE [LARGE SCALE GENOMIC DNA]</scope>
    <source>
        <strain evidence="2">ATCC 50983 / TXsc</strain>
    </source>
</reference>
<dbReference type="EMBL" id="GG674537">
    <property type="protein sequence ID" value="EER14131.1"/>
    <property type="molecule type" value="Genomic_DNA"/>
</dbReference>
<dbReference type="Proteomes" id="UP000007800">
    <property type="component" value="Unassembled WGS sequence"/>
</dbReference>
<gene>
    <name evidence="1" type="ORF">Pmar_PMAR022922</name>
</gene>
<evidence type="ECO:0000313" key="1">
    <source>
        <dbReference type="EMBL" id="EER14131.1"/>
    </source>
</evidence>
<proteinExistence type="predicted"/>
<dbReference type="RefSeq" id="XP_002782336.1">
    <property type="nucleotide sequence ID" value="XM_002782290.1"/>
</dbReference>
<dbReference type="AlphaFoldDB" id="C5KN17"/>
<organism evidence="2">
    <name type="scientific">Perkinsus marinus (strain ATCC 50983 / TXsc)</name>
    <dbReference type="NCBI Taxonomy" id="423536"/>
    <lineage>
        <taxon>Eukaryota</taxon>
        <taxon>Sar</taxon>
        <taxon>Alveolata</taxon>
        <taxon>Perkinsozoa</taxon>
        <taxon>Perkinsea</taxon>
        <taxon>Perkinsida</taxon>
        <taxon>Perkinsidae</taxon>
        <taxon>Perkinsus</taxon>
    </lineage>
</organism>
<dbReference type="InParanoid" id="C5KN17"/>
<keyword evidence="2" id="KW-1185">Reference proteome</keyword>
<name>C5KN17_PERM5</name>